<evidence type="ECO:0000256" key="1">
    <source>
        <dbReference type="ARBA" id="ARBA00004442"/>
    </source>
</evidence>
<feature type="domain" description="RagB/SusD" evidence="6">
    <location>
        <begin position="393"/>
        <end position="608"/>
    </location>
</feature>
<dbReference type="InterPro" id="IPR011990">
    <property type="entry name" value="TPR-like_helical_dom_sf"/>
</dbReference>
<comment type="caution">
    <text evidence="8">The sequence shown here is derived from an EMBL/GenBank/DDBJ whole genome shotgun (WGS) entry which is preliminary data.</text>
</comment>
<comment type="similarity">
    <text evidence="2">Belongs to the SusD family.</text>
</comment>
<name>A0ABR9XGX2_9SPHI</name>
<dbReference type="EMBL" id="JADFFM010000001">
    <property type="protein sequence ID" value="MBE9666633.1"/>
    <property type="molecule type" value="Genomic_DNA"/>
</dbReference>
<keyword evidence="3" id="KW-0732">Signal</keyword>
<dbReference type="SUPFAM" id="SSF48452">
    <property type="entry name" value="TPR-like"/>
    <property type="match status" value="1"/>
</dbReference>
<evidence type="ECO:0000256" key="3">
    <source>
        <dbReference type="ARBA" id="ARBA00022729"/>
    </source>
</evidence>
<protein>
    <submittedName>
        <fullName evidence="8">RagB/SusD family nutrient uptake outer membrane protein</fullName>
    </submittedName>
</protein>
<dbReference type="Pfam" id="PF14322">
    <property type="entry name" value="SusD-like_3"/>
    <property type="match status" value="1"/>
</dbReference>
<dbReference type="Gene3D" id="1.25.40.390">
    <property type="match status" value="1"/>
</dbReference>
<dbReference type="InterPro" id="IPR033985">
    <property type="entry name" value="SusD-like_N"/>
</dbReference>
<evidence type="ECO:0000259" key="6">
    <source>
        <dbReference type="Pfam" id="PF07980"/>
    </source>
</evidence>
<dbReference type="InterPro" id="IPR012944">
    <property type="entry name" value="SusD_RagB_dom"/>
</dbReference>
<evidence type="ECO:0000256" key="4">
    <source>
        <dbReference type="ARBA" id="ARBA00023136"/>
    </source>
</evidence>
<dbReference type="Proteomes" id="UP000632774">
    <property type="component" value="Unassembled WGS sequence"/>
</dbReference>
<comment type="subcellular location">
    <subcellularLocation>
        <location evidence="1">Cell outer membrane</location>
    </subcellularLocation>
</comment>
<sequence>MLLAMVIVAIGFTSCKKYLSPEPLSSFDNSLVFGNSVFFAKSAVIGAYNNLAGDYGYGIRISMYYPYDSDEMMGAGGTTDDGERRNIARYYLFSSNTQLAPVYNQSYSGIERSNICIDNIPKMALYTTGTTQVKGELRRLYGEALTLRAQYYFELVRNFGDVPEQRVPSAQLPNLFLPKTDRDTIYNHILADLLQAESLLPWRTEVASLGDQPDERITKGTAKGLRARIAMFRGGYSLRRASGIMERRADYKTYYQIALQECQELMARRDQHTLNPSYKSVWKDYVCGHNANDPSGELMFQVAMGGQTASTDSKLGTYNGTKFGTVGGGALTILPTYFYMFDSTDVRRDVVAVPYETNTDLVTRKGHAINAIVDGKWRKEWLSNPAFTPGSSAANLGLNWVIQRFSDILLMYAEADNELNNGPSASDIAAVKEVSQRGHGGNAALVPTIPTDKDGFFKFIVRERMLEFGSEAVRKYDLIRWNLLTAAINETKANLANMGTATPIAITPPSYMAPPPAYCLVNTLPKFMYSINTSTADDSKIFLNSLYKPAPTATPTGTTKLNWLGASAINSTFTTVFAYAYKPNHSELLPLANATLSANSALTQDYGY</sequence>
<evidence type="ECO:0000256" key="5">
    <source>
        <dbReference type="ARBA" id="ARBA00023237"/>
    </source>
</evidence>
<organism evidence="8 9">
    <name type="scientific">Mucilaginibacter boryungensis</name>
    <dbReference type="NCBI Taxonomy" id="768480"/>
    <lineage>
        <taxon>Bacteria</taxon>
        <taxon>Pseudomonadati</taxon>
        <taxon>Bacteroidota</taxon>
        <taxon>Sphingobacteriia</taxon>
        <taxon>Sphingobacteriales</taxon>
        <taxon>Sphingobacteriaceae</taxon>
        <taxon>Mucilaginibacter</taxon>
    </lineage>
</organism>
<reference evidence="8 9" key="1">
    <citation type="submission" date="2020-10" db="EMBL/GenBank/DDBJ databases">
        <title>Mucilaginibacter mali sp. nov., isolated from rhizosphere soil of apple orchard.</title>
        <authorList>
            <person name="Lee J.-S."/>
            <person name="Kim H.S."/>
            <person name="Kim J.-S."/>
        </authorList>
    </citation>
    <scope>NUCLEOTIDE SEQUENCE [LARGE SCALE GENOMIC DNA]</scope>
    <source>
        <strain evidence="8 9">KCTC 23157</strain>
    </source>
</reference>
<evidence type="ECO:0000259" key="7">
    <source>
        <dbReference type="Pfam" id="PF14322"/>
    </source>
</evidence>
<feature type="domain" description="SusD-like N-terminal" evidence="7">
    <location>
        <begin position="96"/>
        <end position="229"/>
    </location>
</feature>
<keyword evidence="9" id="KW-1185">Reference proteome</keyword>
<keyword evidence="5" id="KW-0998">Cell outer membrane</keyword>
<gene>
    <name evidence="8" type="ORF">IRJ18_09695</name>
</gene>
<evidence type="ECO:0000256" key="2">
    <source>
        <dbReference type="ARBA" id="ARBA00006275"/>
    </source>
</evidence>
<evidence type="ECO:0000313" key="8">
    <source>
        <dbReference type="EMBL" id="MBE9666633.1"/>
    </source>
</evidence>
<evidence type="ECO:0000313" key="9">
    <source>
        <dbReference type="Proteomes" id="UP000632774"/>
    </source>
</evidence>
<proteinExistence type="inferred from homology"/>
<accession>A0ABR9XGX2</accession>
<keyword evidence="4" id="KW-0472">Membrane</keyword>
<dbReference type="Pfam" id="PF07980">
    <property type="entry name" value="SusD_RagB"/>
    <property type="match status" value="1"/>
</dbReference>